<evidence type="ECO:0000313" key="2">
    <source>
        <dbReference type="Proteomes" id="UP000241462"/>
    </source>
</evidence>
<accession>A0A2T2ZZB2</accession>
<proteinExistence type="predicted"/>
<sequence>MSASGSGGFNKYRCKYFFTYNCQNWVYVSSSACANCLADGRDAVALPAHQEANLNATPKDICVPYFANGVLKYSLMEVVVTDHSGQYWELREKVSNSRIPVVPTTSAQPPPPAFIAASGLPAHARG</sequence>
<evidence type="ECO:0000313" key="1">
    <source>
        <dbReference type="EMBL" id="PSR80031.1"/>
    </source>
</evidence>
<dbReference type="InParanoid" id="A0A2T2ZZB2"/>
<gene>
    <name evidence="1" type="ORF">BD289DRAFT_441544</name>
</gene>
<keyword evidence="2" id="KW-1185">Reference proteome</keyword>
<name>A0A2T2ZZB2_9PEZI</name>
<dbReference type="EMBL" id="KZ678546">
    <property type="protein sequence ID" value="PSR80031.1"/>
    <property type="molecule type" value="Genomic_DNA"/>
</dbReference>
<dbReference type="AlphaFoldDB" id="A0A2T2ZZB2"/>
<dbReference type="OrthoDB" id="6079484at2759"/>
<reference evidence="1 2" key="1">
    <citation type="journal article" date="2018" name="Mycol. Prog.">
        <title>Coniella lustricola, a new species from submerged detritus.</title>
        <authorList>
            <person name="Raudabaugh D.B."/>
            <person name="Iturriaga T."/>
            <person name="Carver A."/>
            <person name="Mondo S."/>
            <person name="Pangilinan J."/>
            <person name="Lipzen A."/>
            <person name="He G."/>
            <person name="Amirebrahimi M."/>
            <person name="Grigoriev I.V."/>
            <person name="Miller A.N."/>
        </authorList>
    </citation>
    <scope>NUCLEOTIDE SEQUENCE [LARGE SCALE GENOMIC DNA]</scope>
    <source>
        <strain evidence="1 2">B22-T-1</strain>
    </source>
</reference>
<protein>
    <submittedName>
        <fullName evidence="1">Uncharacterized protein</fullName>
    </submittedName>
</protein>
<dbReference type="Proteomes" id="UP000241462">
    <property type="component" value="Unassembled WGS sequence"/>
</dbReference>
<organism evidence="1 2">
    <name type="scientific">Coniella lustricola</name>
    <dbReference type="NCBI Taxonomy" id="2025994"/>
    <lineage>
        <taxon>Eukaryota</taxon>
        <taxon>Fungi</taxon>
        <taxon>Dikarya</taxon>
        <taxon>Ascomycota</taxon>
        <taxon>Pezizomycotina</taxon>
        <taxon>Sordariomycetes</taxon>
        <taxon>Sordariomycetidae</taxon>
        <taxon>Diaporthales</taxon>
        <taxon>Schizoparmaceae</taxon>
        <taxon>Coniella</taxon>
    </lineage>
</organism>